<evidence type="ECO:0000313" key="6">
    <source>
        <dbReference type="Proteomes" id="UP001141806"/>
    </source>
</evidence>
<evidence type="ECO:0000313" key="5">
    <source>
        <dbReference type="EMBL" id="KAJ4981340.1"/>
    </source>
</evidence>
<evidence type="ECO:0000256" key="1">
    <source>
        <dbReference type="ARBA" id="ARBA00007626"/>
    </source>
</evidence>
<dbReference type="InterPro" id="IPR011990">
    <property type="entry name" value="TPR-like_helical_dom_sf"/>
</dbReference>
<keyword evidence="6" id="KW-1185">Reference proteome</keyword>
<comment type="similarity">
    <text evidence="1">Belongs to the PPR family. P subfamily.</text>
</comment>
<reference evidence="5" key="1">
    <citation type="journal article" date="2023" name="Plant J.">
        <title>The genome of the king protea, Protea cynaroides.</title>
        <authorList>
            <person name="Chang J."/>
            <person name="Duong T.A."/>
            <person name="Schoeman C."/>
            <person name="Ma X."/>
            <person name="Roodt D."/>
            <person name="Barker N."/>
            <person name="Li Z."/>
            <person name="Van de Peer Y."/>
            <person name="Mizrachi E."/>
        </authorList>
    </citation>
    <scope>NUCLEOTIDE SEQUENCE</scope>
    <source>
        <tissue evidence="5">Young leaves</tissue>
    </source>
</reference>
<feature type="repeat" description="PPR" evidence="3">
    <location>
        <begin position="128"/>
        <end position="162"/>
    </location>
</feature>
<dbReference type="Pfam" id="PF13041">
    <property type="entry name" value="PPR_2"/>
    <property type="match status" value="2"/>
</dbReference>
<dbReference type="Proteomes" id="UP001141806">
    <property type="component" value="Unassembled WGS sequence"/>
</dbReference>
<keyword evidence="2" id="KW-0677">Repeat</keyword>
<dbReference type="Pfam" id="PF12854">
    <property type="entry name" value="PPR_1"/>
    <property type="match status" value="2"/>
</dbReference>
<dbReference type="Pfam" id="PF13812">
    <property type="entry name" value="PPR_3"/>
    <property type="match status" value="1"/>
</dbReference>
<dbReference type="AlphaFoldDB" id="A0A9Q0R2U7"/>
<evidence type="ECO:0000256" key="3">
    <source>
        <dbReference type="PROSITE-ProRule" id="PRU00708"/>
    </source>
</evidence>
<dbReference type="InterPro" id="IPR001117">
    <property type="entry name" value="Cu-oxidase_2nd"/>
</dbReference>
<dbReference type="InterPro" id="IPR002885">
    <property type="entry name" value="PPR_rpt"/>
</dbReference>
<protein>
    <recommendedName>
        <fullName evidence="4">Plastocyanin-like domain-containing protein</fullName>
    </recommendedName>
</protein>
<dbReference type="EMBL" id="JAMYWD010000001">
    <property type="protein sequence ID" value="KAJ4981340.1"/>
    <property type="molecule type" value="Genomic_DNA"/>
</dbReference>
<dbReference type="PROSITE" id="PS51375">
    <property type="entry name" value="PPR"/>
    <property type="match status" value="7"/>
</dbReference>
<dbReference type="Pfam" id="PF00394">
    <property type="entry name" value="Cu-oxidase"/>
    <property type="match status" value="1"/>
</dbReference>
<name>A0A9Q0R2U7_9MAGN</name>
<feature type="repeat" description="PPR" evidence="3">
    <location>
        <begin position="233"/>
        <end position="267"/>
    </location>
</feature>
<sequence>MPREAAELLMCMKKEGISPSLASFNRLLAALVSAGRFDETLRLFSEFVDSEKSRVRLDTFTYNVVIRGLCGEKRMQDANDMFAEMLRRKVVPNRVTFNTLIHGYCKVGDLEEAFRVRDRMKARGVSPNLVTFNSLLSGLCQAQRMEEAKQLLEEMETHGFVPDEYTYANLFNGHSRCGGTESADSLWGLYREMSTNGVQLNDYTCSILLNGLCREGKMTEAEEVLKNLSFTPNTVMYNTVVDGYCRLADMNRALSTVQWMETIGILEEMGEKGFKPDGVSFGTLINCLCKEGNLLEAESLLRDMECRGVSPNVQVYNMLVHGYSKRRKDFRSRRIGSHAERNGNLEESNDLAIDMKAKGLVLNALTYDTLVKGHCQLKDFTGAYLWCKEMFEKGFLLRAYTCNELIIGLRREDTFRLKVKPGKTYLIRLINAALNDDLPLQYCDADAIYLKLSAQTLSSSLLDRPPMSF</sequence>
<dbReference type="OrthoDB" id="185373at2759"/>
<dbReference type="Pfam" id="PF01535">
    <property type="entry name" value="PPR"/>
    <property type="match status" value="2"/>
</dbReference>
<feature type="repeat" description="PPR" evidence="3">
    <location>
        <begin position="58"/>
        <end position="92"/>
    </location>
</feature>
<evidence type="ECO:0000259" key="4">
    <source>
        <dbReference type="Pfam" id="PF00394"/>
    </source>
</evidence>
<dbReference type="PANTHER" id="PTHR47941">
    <property type="entry name" value="PENTATRICOPEPTIDE REPEAT-CONTAINING PROTEIN 3, MITOCHONDRIAL"/>
    <property type="match status" value="1"/>
</dbReference>
<feature type="repeat" description="PPR" evidence="3">
    <location>
        <begin position="93"/>
        <end position="127"/>
    </location>
</feature>
<proteinExistence type="inferred from homology"/>
<evidence type="ECO:0000256" key="2">
    <source>
        <dbReference type="ARBA" id="ARBA00022737"/>
    </source>
</evidence>
<comment type="caution">
    <text evidence="5">The sequence shown here is derived from an EMBL/GenBank/DDBJ whole genome shotgun (WGS) entry which is preliminary data.</text>
</comment>
<dbReference type="NCBIfam" id="TIGR00756">
    <property type="entry name" value="PPR"/>
    <property type="match status" value="6"/>
</dbReference>
<feature type="repeat" description="PPR" evidence="3">
    <location>
        <begin position="277"/>
        <end position="311"/>
    </location>
</feature>
<accession>A0A9Q0R2U7</accession>
<feature type="repeat" description="PPR" evidence="3">
    <location>
        <begin position="201"/>
        <end position="231"/>
    </location>
</feature>
<feature type="domain" description="Plastocyanin-like" evidence="4">
    <location>
        <begin position="411"/>
        <end position="439"/>
    </location>
</feature>
<gene>
    <name evidence="5" type="ORF">NE237_032177</name>
</gene>
<organism evidence="5 6">
    <name type="scientific">Protea cynaroides</name>
    <dbReference type="NCBI Taxonomy" id="273540"/>
    <lineage>
        <taxon>Eukaryota</taxon>
        <taxon>Viridiplantae</taxon>
        <taxon>Streptophyta</taxon>
        <taxon>Embryophyta</taxon>
        <taxon>Tracheophyta</taxon>
        <taxon>Spermatophyta</taxon>
        <taxon>Magnoliopsida</taxon>
        <taxon>Proteales</taxon>
        <taxon>Proteaceae</taxon>
        <taxon>Protea</taxon>
    </lineage>
</organism>
<dbReference type="Gene3D" id="1.25.40.10">
    <property type="entry name" value="Tetratricopeptide repeat domain"/>
    <property type="match status" value="5"/>
</dbReference>
<feature type="repeat" description="PPR" evidence="3">
    <location>
        <begin position="363"/>
        <end position="397"/>
    </location>
</feature>